<protein>
    <submittedName>
        <fullName evidence="2">Chorismate lyase / 3-hydroxybenzoate synthase</fullName>
    </submittedName>
</protein>
<keyword evidence="2" id="KW-0456">Lyase</keyword>
<proteinExistence type="predicted"/>
<feature type="domain" description="Chorismatase FkbO/Hyg5-like N-terminal" evidence="1">
    <location>
        <begin position="58"/>
        <end position="178"/>
    </location>
</feature>
<dbReference type="SUPFAM" id="SSF55298">
    <property type="entry name" value="YjgF-like"/>
    <property type="match status" value="1"/>
</dbReference>
<evidence type="ECO:0000313" key="3">
    <source>
        <dbReference type="Proteomes" id="UP000192923"/>
    </source>
</evidence>
<dbReference type="AlphaFoldDB" id="A0A1Y6CZX1"/>
<keyword evidence="3" id="KW-1185">Reference proteome</keyword>
<dbReference type="InterPro" id="IPR049368">
    <property type="entry name" value="FkbO_Hyg5-like_N"/>
</dbReference>
<dbReference type="RefSeq" id="WP_085209770.1">
    <property type="nucleotide sequence ID" value="NZ_FXAM01000001.1"/>
</dbReference>
<evidence type="ECO:0000313" key="2">
    <source>
        <dbReference type="EMBL" id="SMF93305.1"/>
    </source>
</evidence>
<organism evidence="2 3">
    <name type="scientific">Methylomagnum ishizawai</name>
    <dbReference type="NCBI Taxonomy" id="1760988"/>
    <lineage>
        <taxon>Bacteria</taxon>
        <taxon>Pseudomonadati</taxon>
        <taxon>Pseudomonadota</taxon>
        <taxon>Gammaproteobacteria</taxon>
        <taxon>Methylococcales</taxon>
        <taxon>Methylococcaceae</taxon>
        <taxon>Methylomagnum</taxon>
    </lineage>
</organism>
<evidence type="ECO:0000259" key="1">
    <source>
        <dbReference type="Pfam" id="PF21168"/>
    </source>
</evidence>
<dbReference type="CDD" id="cd06153">
    <property type="entry name" value="YjgF_YER057c_UK114_like_5"/>
    <property type="match status" value="1"/>
</dbReference>
<accession>A0A1Y6CZX1</accession>
<reference evidence="2 3" key="1">
    <citation type="submission" date="2016-12" db="EMBL/GenBank/DDBJ databases">
        <authorList>
            <person name="Song W.-J."/>
            <person name="Kurnit D.M."/>
        </authorList>
    </citation>
    <scope>NUCLEOTIDE SEQUENCE [LARGE SCALE GENOMIC DNA]</scope>
    <source>
        <strain evidence="2 3">175</strain>
    </source>
</reference>
<dbReference type="OrthoDB" id="1114505at2"/>
<dbReference type="Proteomes" id="UP000192923">
    <property type="component" value="Unassembled WGS sequence"/>
</dbReference>
<name>A0A1Y6CZX1_9GAMM</name>
<dbReference type="Gene3D" id="3.30.1330.40">
    <property type="entry name" value="RutC-like"/>
    <property type="match status" value="1"/>
</dbReference>
<dbReference type="InterPro" id="IPR035959">
    <property type="entry name" value="RutC-like_sf"/>
</dbReference>
<dbReference type="GO" id="GO:0016829">
    <property type="term" value="F:lyase activity"/>
    <property type="evidence" value="ECO:0007669"/>
    <property type="project" value="UniProtKB-KW"/>
</dbReference>
<gene>
    <name evidence="2" type="ORF">SAMN02949497_0582</name>
</gene>
<sequence length="319" mass="34150">MSGLRLAYAPADRLPFAGAGEALLGVIGYGVWPGGLEPSALPRADIPLQALGGPAFLEAWYAPGPVEYGEVGGIRYALNGELLFGRVRVDAAEPDAAAQGAYRRIVALARALGYPTLVRMWNYLPDINREQFGLERYRRFCVGRYQAFAEAGSALGEDLPAASAIGSGRDDLWVVFLAGKGGATQIENPRQISAYRYPPVYGPRSPSFSRAMVFGRTLFISGTASIVGHKTVHPGDLLGQCRTTLANLRAILARAGADDLARLGDAATWKVYLRHPGDYGAVRDALVDALHPASPVLYLAGDICRGDLLVEIEGVVRLR</sequence>
<dbReference type="Pfam" id="PF21168">
    <property type="entry name" value="FkbO_Hyg5-like_N"/>
    <property type="match status" value="1"/>
</dbReference>
<dbReference type="EMBL" id="FXAM01000001">
    <property type="protein sequence ID" value="SMF93305.1"/>
    <property type="molecule type" value="Genomic_DNA"/>
</dbReference>
<dbReference type="STRING" id="1760988.SAMN02949497_0582"/>